<dbReference type="EMBL" id="SHOA02000018">
    <property type="protein sequence ID" value="TDH74097.1"/>
    <property type="molecule type" value="Genomic_DNA"/>
</dbReference>
<dbReference type="KEGG" id="blac:94346365"/>
<feature type="compositionally biased region" description="Basic and acidic residues" evidence="1">
    <location>
        <begin position="176"/>
        <end position="188"/>
    </location>
</feature>
<evidence type="ECO:0000256" key="1">
    <source>
        <dbReference type="SAM" id="MobiDB-lite"/>
    </source>
</evidence>
<organism evidence="2 3">
    <name type="scientific">Bremia lactucae</name>
    <name type="common">Lettuce downy mildew</name>
    <dbReference type="NCBI Taxonomy" id="4779"/>
    <lineage>
        <taxon>Eukaryota</taxon>
        <taxon>Sar</taxon>
        <taxon>Stramenopiles</taxon>
        <taxon>Oomycota</taxon>
        <taxon>Peronosporomycetes</taxon>
        <taxon>Peronosporales</taxon>
        <taxon>Peronosporaceae</taxon>
        <taxon>Bremia</taxon>
    </lineage>
</organism>
<comment type="caution">
    <text evidence="2">The sequence shown here is derived from an EMBL/GenBank/DDBJ whole genome shotgun (WGS) entry which is preliminary data.</text>
</comment>
<dbReference type="AlphaFoldDB" id="A0A976P0C1"/>
<gene>
    <name evidence="2" type="ORF">CCR75_002597</name>
</gene>
<dbReference type="RefSeq" id="XP_067823595.1">
    <property type="nucleotide sequence ID" value="XM_067960694.1"/>
</dbReference>
<feature type="compositionally biased region" description="Basic and acidic residues" evidence="1">
    <location>
        <begin position="155"/>
        <end position="167"/>
    </location>
</feature>
<proteinExistence type="predicted"/>
<dbReference type="CDD" id="cd24164">
    <property type="entry name" value="RWDD3_C"/>
    <property type="match status" value="1"/>
</dbReference>
<protein>
    <submittedName>
        <fullName evidence="2">Uncharacterized protein</fullName>
    </submittedName>
</protein>
<sequence length="240" mass="27565">MAAVELLVVRIDHFGDRAQYVSILRQWLQELAIVNGRMITMGRDLQLLFIAATASQNSKLLALYRARNIDTNSRGELCIDKFIDILGRKQVQSCSCKGFLEMNVLSPMLLHKILVNEWHVEQLWLDTALATTRTAAFIEWKEAAKAARKERRKKERQEKDEMKKLNKEAPNALQKDANEKMKDKDLKTENNGGLVQMHTNKDASKQFNATILRKQQGMKRTVESPTSKVKKRRLESTCPI</sequence>
<evidence type="ECO:0000313" key="2">
    <source>
        <dbReference type="EMBL" id="TDH74097.1"/>
    </source>
</evidence>
<dbReference type="GeneID" id="94346365"/>
<evidence type="ECO:0000313" key="3">
    <source>
        <dbReference type="Proteomes" id="UP000294530"/>
    </source>
</evidence>
<keyword evidence="3" id="KW-1185">Reference proteome</keyword>
<feature type="region of interest" description="Disordered" evidence="1">
    <location>
        <begin position="148"/>
        <end position="240"/>
    </location>
</feature>
<name>A0A976P0C1_BRELC</name>
<dbReference type="Proteomes" id="UP000294530">
    <property type="component" value="Unassembled WGS sequence"/>
</dbReference>
<dbReference type="OrthoDB" id="167315at2759"/>
<accession>A0A976P0C1</accession>
<reference evidence="2 3" key="1">
    <citation type="journal article" date="2021" name="Genome Biol.">
        <title>AFLAP: assembly-free linkage analysis pipeline using k-mers from genome sequencing data.</title>
        <authorList>
            <person name="Fletcher K."/>
            <person name="Zhang L."/>
            <person name="Gil J."/>
            <person name="Han R."/>
            <person name="Cavanaugh K."/>
            <person name="Michelmore R."/>
        </authorList>
    </citation>
    <scope>NUCLEOTIDE SEQUENCE [LARGE SCALE GENOMIC DNA]</scope>
    <source>
        <strain evidence="2 3">SF5</strain>
    </source>
</reference>